<evidence type="ECO:0000313" key="6">
    <source>
        <dbReference type="Proteomes" id="UP001501310"/>
    </source>
</evidence>
<dbReference type="PANTHER" id="PTHR33164:SF64">
    <property type="entry name" value="TRANSCRIPTIONAL REGULATOR SLYA"/>
    <property type="match status" value="1"/>
</dbReference>
<feature type="domain" description="HTH marR-type" evidence="4">
    <location>
        <begin position="1"/>
        <end position="133"/>
    </location>
</feature>
<evidence type="ECO:0000256" key="2">
    <source>
        <dbReference type="ARBA" id="ARBA00023125"/>
    </source>
</evidence>
<keyword evidence="6" id="KW-1185">Reference proteome</keyword>
<sequence length="146" mass="16605">MEQLAWDIGETAHSLRRAFDRRAGELGITRAQWRVLARLDHQPGQRQVELADRMDIEPITLCRIIDKLEEAKLVERRRDPSDRRAWQLYLCEGAAPLMKRLQVLADDFSAEIFGNLDPAEVERTKALLAAIRSNISGMAPRTKASA</sequence>
<comment type="caution">
    <text evidence="5">The sequence shown here is derived from an EMBL/GenBank/DDBJ whole genome shotgun (WGS) entry which is preliminary data.</text>
</comment>
<dbReference type="SUPFAM" id="SSF46785">
    <property type="entry name" value="Winged helix' DNA-binding domain"/>
    <property type="match status" value="1"/>
</dbReference>
<dbReference type="InterPro" id="IPR039422">
    <property type="entry name" value="MarR/SlyA-like"/>
</dbReference>
<dbReference type="InterPro" id="IPR036388">
    <property type="entry name" value="WH-like_DNA-bd_sf"/>
</dbReference>
<evidence type="ECO:0000259" key="4">
    <source>
        <dbReference type="PROSITE" id="PS50995"/>
    </source>
</evidence>
<dbReference type="Proteomes" id="UP001501310">
    <property type="component" value="Unassembled WGS sequence"/>
</dbReference>
<dbReference type="Gene3D" id="1.10.10.10">
    <property type="entry name" value="Winged helix-like DNA-binding domain superfamily/Winged helix DNA-binding domain"/>
    <property type="match status" value="1"/>
</dbReference>
<gene>
    <name evidence="5" type="ORF">GCM10022211_24990</name>
</gene>
<keyword evidence="1" id="KW-0805">Transcription regulation</keyword>
<organism evidence="5 6">
    <name type="scientific">Sphingomonas humi</name>
    <dbReference type="NCBI Taxonomy" id="335630"/>
    <lineage>
        <taxon>Bacteria</taxon>
        <taxon>Pseudomonadati</taxon>
        <taxon>Pseudomonadota</taxon>
        <taxon>Alphaproteobacteria</taxon>
        <taxon>Sphingomonadales</taxon>
        <taxon>Sphingomonadaceae</taxon>
        <taxon>Sphingomonas</taxon>
    </lineage>
</organism>
<evidence type="ECO:0000256" key="3">
    <source>
        <dbReference type="ARBA" id="ARBA00023163"/>
    </source>
</evidence>
<dbReference type="PRINTS" id="PR00598">
    <property type="entry name" value="HTHMARR"/>
</dbReference>
<reference evidence="6" key="1">
    <citation type="journal article" date="2019" name="Int. J. Syst. Evol. Microbiol.">
        <title>The Global Catalogue of Microorganisms (GCM) 10K type strain sequencing project: providing services to taxonomists for standard genome sequencing and annotation.</title>
        <authorList>
            <consortium name="The Broad Institute Genomics Platform"/>
            <consortium name="The Broad Institute Genome Sequencing Center for Infectious Disease"/>
            <person name="Wu L."/>
            <person name="Ma J."/>
        </authorList>
    </citation>
    <scope>NUCLEOTIDE SEQUENCE [LARGE SCALE GENOMIC DNA]</scope>
    <source>
        <strain evidence="6">JCM 16603</strain>
    </source>
</reference>
<dbReference type="InterPro" id="IPR036390">
    <property type="entry name" value="WH_DNA-bd_sf"/>
</dbReference>
<keyword evidence="3" id="KW-0804">Transcription</keyword>
<name>A0ABP7SC36_9SPHN</name>
<dbReference type="SMART" id="SM00347">
    <property type="entry name" value="HTH_MARR"/>
    <property type="match status" value="1"/>
</dbReference>
<evidence type="ECO:0000256" key="1">
    <source>
        <dbReference type="ARBA" id="ARBA00023015"/>
    </source>
</evidence>
<dbReference type="Pfam" id="PF01047">
    <property type="entry name" value="MarR"/>
    <property type="match status" value="1"/>
</dbReference>
<dbReference type="PROSITE" id="PS50995">
    <property type="entry name" value="HTH_MARR_2"/>
    <property type="match status" value="1"/>
</dbReference>
<dbReference type="RefSeq" id="WP_344710823.1">
    <property type="nucleotide sequence ID" value="NZ_BAAAZD010000002.1"/>
</dbReference>
<dbReference type="InterPro" id="IPR000835">
    <property type="entry name" value="HTH_MarR-typ"/>
</dbReference>
<evidence type="ECO:0000313" key="5">
    <source>
        <dbReference type="EMBL" id="GAA4009719.1"/>
    </source>
</evidence>
<dbReference type="PANTHER" id="PTHR33164">
    <property type="entry name" value="TRANSCRIPTIONAL REGULATOR, MARR FAMILY"/>
    <property type="match status" value="1"/>
</dbReference>
<accession>A0ABP7SC36</accession>
<proteinExistence type="predicted"/>
<keyword evidence="2" id="KW-0238">DNA-binding</keyword>
<dbReference type="EMBL" id="BAAAZD010000002">
    <property type="protein sequence ID" value="GAA4009719.1"/>
    <property type="molecule type" value="Genomic_DNA"/>
</dbReference>
<protein>
    <submittedName>
        <fullName evidence="5">MarR family transcriptional regulator</fullName>
    </submittedName>
</protein>